<accession>A0A344U6E1</accession>
<evidence type="ECO:0000259" key="8">
    <source>
        <dbReference type="Pfam" id="PF00933"/>
    </source>
</evidence>
<dbReference type="InterPro" id="IPR001764">
    <property type="entry name" value="Glyco_hydro_3_N"/>
</dbReference>
<dbReference type="InterPro" id="IPR036881">
    <property type="entry name" value="Glyco_hydro_3_C_sf"/>
</dbReference>
<dbReference type="PANTHER" id="PTHR30480:SF13">
    <property type="entry name" value="BETA-HEXOSAMINIDASE"/>
    <property type="match status" value="1"/>
</dbReference>
<dbReference type="OrthoDB" id="9805821at2"/>
<dbReference type="InterPro" id="IPR006311">
    <property type="entry name" value="TAT_signal"/>
</dbReference>
<keyword evidence="4 6" id="KW-0378">Hydrolase</keyword>
<dbReference type="EC" id="3.2.1.52" evidence="3"/>
<dbReference type="GO" id="GO:0004563">
    <property type="term" value="F:beta-N-acetylhexosaminidase activity"/>
    <property type="evidence" value="ECO:0007669"/>
    <property type="project" value="UniProtKB-EC"/>
</dbReference>
<proteinExistence type="inferred from homology"/>
<evidence type="ECO:0000313" key="11">
    <source>
        <dbReference type="Proteomes" id="UP000252004"/>
    </source>
</evidence>
<dbReference type="GO" id="GO:0009254">
    <property type="term" value="P:peptidoglycan turnover"/>
    <property type="evidence" value="ECO:0007669"/>
    <property type="project" value="TreeGrafter"/>
</dbReference>
<feature type="domain" description="Glycoside hydrolase family 3 N-terminal" evidence="8">
    <location>
        <begin position="140"/>
        <end position="449"/>
    </location>
</feature>
<feature type="domain" description="Glycoside hydrolase family 3 C-terminal" evidence="9">
    <location>
        <begin position="488"/>
        <end position="639"/>
    </location>
</feature>
<dbReference type="GO" id="GO:0005975">
    <property type="term" value="P:carbohydrate metabolic process"/>
    <property type="evidence" value="ECO:0007669"/>
    <property type="project" value="InterPro"/>
</dbReference>
<evidence type="ECO:0000256" key="5">
    <source>
        <dbReference type="ARBA" id="ARBA00023295"/>
    </source>
</evidence>
<gene>
    <name evidence="10" type="ORF">C0216_26065</name>
</gene>
<dbReference type="PROSITE" id="PS00775">
    <property type="entry name" value="GLYCOSYL_HYDROL_F3"/>
    <property type="match status" value="1"/>
</dbReference>
<reference evidence="10 11" key="1">
    <citation type="submission" date="2018-01" db="EMBL/GenBank/DDBJ databases">
        <title>Draft genome Sequence of streptomyces globosus LZH-48.</title>
        <authorList>
            <person name="Ran K."/>
            <person name="Li Z."/>
            <person name="Wei S."/>
            <person name="Dong R."/>
        </authorList>
    </citation>
    <scope>NUCLEOTIDE SEQUENCE [LARGE SCALE GENOMIC DNA]</scope>
    <source>
        <strain evidence="10 11">LZH-48</strain>
    </source>
</reference>
<dbReference type="EMBL" id="CP030862">
    <property type="protein sequence ID" value="AXE26462.1"/>
    <property type="molecule type" value="Genomic_DNA"/>
</dbReference>
<dbReference type="Gene3D" id="3.20.20.300">
    <property type="entry name" value="Glycoside hydrolase, family 3, N-terminal domain"/>
    <property type="match status" value="1"/>
</dbReference>
<dbReference type="AlphaFoldDB" id="A0A344U6E1"/>
<sequence>MPLGKAPCPGPVRGTPAVSSAAGARARSRVRRVPHPTSRRSLLTAAAVAAAATAAGAAAYAVRDSPTGSGSAGGAARGADARPGDRAPGPSPDLAALRRAVAGMSLTEQVGQLFVSRAYGHSATGPDAADAAKNQELFGVRTAAELVSRYHLGGVVLFSWAHNTRSPQQVAELAAGLQQAAAGTGAGIPLLLSVDQEHGAVARIGKPATLFPGAMALGARTGRTPAAAEARRAARIAGTELAAMGIGQDYAPVADVNTNPANPVIGVRSFGSDPQAVAALVAAQVRGYQGAGIAATAKHFPGHGDTETDSHVGLPVMRHTRAQWEEWDEPPFRAAVEAGVDAVMTAHIVFPALDPSGDPATLSRPIVTGMLRERLGFRGVVVTDALDMAGVRQKYGDDRVPVLALKAGCDQLLNPPDLGLAFRSVVQAVESGELTQTRIAESVLRILELKARRGLFDRPQTSAGQTAAVVGKTAHLAAADEIAAGTTTLLANPVGLLPLDASAAPAVLVTGTDPASPSATTGPPTAVLARELAALGCRATAVPPARAVAAAPGNAAVLVCTYNVPEGDSPQRKLVADLLATGVPVAVVALRNPYDPARLPPCAAELATYTWSDVEMRAAARVVTGAARPAGRLPVPVPGRYPLGHGLAYG</sequence>
<evidence type="ECO:0000259" key="9">
    <source>
        <dbReference type="Pfam" id="PF01915"/>
    </source>
</evidence>
<feature type="region of interest" description="Disordered" evidence="7">
    <location>
        <begin position="63"/>
        <end position="93"/>
    </location>
</feature>
<dbReference type="InterPro" id="IPR002772">
    <property type="entry name" value="Glyco_hydro_3_C"/>
</dbReference>
<evidence type="ECO:0000256" key="1">
    <source>
        <dbReference type="ARBA" id="ARBA00001231"/>
    </source>
</evidence>
<dbReference type="InterPro" id="IPR017853">
    <property type="entry name" value="GH"/>
</dbReference>
<keyword evidence="5 6" id="KW-0326">Glycosidase</keyword>
<evidence type="ECO:0000256" key="2">
    <source>
        <dbReference type="ARBA" id="ARBA00005336"/>
    </source>
</evidence>
<dbReference type="Pfam" id="PF01915">
    <property type="entry name" value="Glyco_hydro_3_C"/>
    <property type="match status" value="1"/>
</dbReference>
<dbReference type="Pfam" id="PF00933">
    <property type="entry name" value="Glyco_hydro_3"/>
    <property type="match status" value="1"/>
</dbReference>
<dbReference type="SUPFAM" id="SSF51445">
    <property type="entry name" value="(Trans)glycosidases"/>
    <property type="match status" value="1"/>
</dbReference>
<keyword evidence="11" id="KW-1185">Reference proteome</keyword>
<evidence type="ECO:0000313" key="10">
    <source>
        <dbReference type="EMBL" id="AXE26462.1"/>
    </source>
</evidence>
<dbReference type="InterPro" id="IPR036962">
    <property type="entry name" value="Glyco_hydro_3_N_sf"/>
</dbReference>
<dbReference type="PROSITE" id="PS51318">
    <property type="entry name" value="TAT"/>
    <property type="match status" value="1"/>
</dbReference>
<comment type="similarity">
    <text evidence="2 6">Belongs to the glycosyl hydrolase 3 family.</text>
</comment>
<protein>
    <recommendedName>
        <fullName evidence="3">beta-N-acetylhexosaminidase</fullName>
        <ecNumber evidence="3">3.2.1.52</ecNumber>
    </recommendedName>
</protein>
<dbReference type="SUPFAM" id="SSF52279">
    <property type="entry name" value="Beta-D-glucan exohydrolase, C-terminal domain"/>
    <property type="match status" value="1"/>
</dbReference>
<feature type="region of interest" description="Disordered" evidence="7">
    <location>
        <begin position="1"/>
        <end position="40"/>
    </location>
</feature>
<name>A0A344U6E1_9ACTN</name>
<dbReference type="PANTHER" id="PTHR30480">
    <property type="entry name" value="BETA-HEXOSAMINIDASE-RELATED"/>
    <property type="match status" value="1"/>
</dbReference>
<evidence type="ECO:0000256" key="7">
    <source>
        <dbReference type="SAM" id="MobiDB-lite"/>
    </source>
</evidence>
<dbReference type="Gene3D" id="3.40.50.1700">
    <property type="entry name" value="Glycoside hydrolase family 3 C-terminal domain"/>
    <property type="match status" value="1"/>
</dbReference>
<comment type="catalytic activity">
    <reaction evidence="1">
        <text>Hydrolysis of terminal non-reducing N-acetyl-D-hexosamine residues in N-acetyl-beta-D-hexosaminides.</text>
        <dbReference type="EC" id="3.2.1.52"/>
    </reaction>
</comment>
<dbReference type="Proteomes" id="UP000252004">
    <property type="component" value="Chromosome"/>
</dbReference>
<organism evidence="10 11">
    <name type="scientific">Streptomyces globosus</name>
    <dbReference type="NCBI Taxonomy" id="68209"/>
    <lineage>
        <taxon>Bacteria</taxon>
        <taxon>Bacillati</taxon>
        <taxon>Actinomycetota</taxon>
        <taxon>Actinomycetes</taxon>
        <taxon>Kitasatosporales</taxon>
        <taxon>Streptomycetaceae</taxon>
        <taxon>Streptomyces</taxon>
    </lineage>
</organism>
<evidence type="ECO:0000256" key="4">
    <source>
        <dbReference type="ARBA" id="ARBA00022801"/>
    </source>
</evidence>
<dbReference type="InterPro" id="IPR050226">
    <property type="entry name" value="NagZ_Beta-hexosaminidase"/>
</dbReference>
<feature type="compositionally biased region" description="Basic residues" evidence="7">
    <location>
        <begin position="26"/>
        <end position="38"/>
    </location>
</feature>
<dbReference type="KEGG" id="sgz:C0216_26065"/>
<dbReference type="FunFam" id="3.20.20.300:FF:000014">
    <property type="entry name" value="Beta-hexosaminidase, lipoprotein"/>
    <property type="match status" value="1"/>
</dbReference>
<evidence type="ECO:0000256" key="6">
    <source>
        <dbReference type="RuleBase" id="RU361161"/>
    </source>
</evidence>
<dbReference type="InterPro" id="IPR019800">
    <property type="entry name" value="Glyco_hydro_3_AS"/>
</dbReference>
<evidence type="ECO:0000256" key="3">
    <source>
        <dbReference type="ARBA" id="ARBA00012663"/>
    </source>
</evidence>